<evidence type="ECO:0000313" key="2">
    <source>
        <dbReference type="EMBL" id="MXO66248.1"/>
    </source>
</evidence>
<keyword evidence="3" id="KW-1185">Reference proteome</keyword>
<evidence type="ECO:0000256" key="1">
    <source>
        <dbReference type="SAM" id="Phobius"/>
    </source>
</evidence>
<name>A0A6I4T6F0_9SPHN</name>
<gene>
    <name evidence="2" type="ORF">GRI91_10815</name>
</gene>
<evidence type="ECO:0000313" key="3">
    <source>
        <dbReference type="Proteomes" id="UP000438476"/>
    </source>
</evidence>
<dbReference type="Proteomes" id="UP000438476">
    <property type="component" value="Unassembled WGS sequence"/>
</dbReference>
<dbReference type="RefSeq" id="WP_160736675.1">
    <property type="nucleotide sequence ID" value="NZ_WTYT01000004.1"/>
</dbReference>
<keyword evidence="1" id="KW-1133">Transmembrane helix</keyword>
<reference evidence="2 3" key="1">
    <citation type="submission" date="2019-12" db="EMBL/GenBank/DDBJ databases">
        <title>Genomic-based taxomic classification of the family Erythrobacteraceae.</title>
        <authorList>
            <person name="Xu L."/>
        </authorList>
    </citation>
    <scope>NUCLEOTIDE SEQUENCE [LARGE SCALE GENOMIC DNA]</scope>
    <source>
        <strain evidence="2 3">LMG 29518</strain>
    </source>
</reference>
<keyword evidence="1" id="KW-0812">Transmembrane</keyword>
<keyword evidence="1" id="KW-0472">Membrane</keyword>
<sequence length="81" mass="8928">MAELNRNIVLTKLEWGVVFALLSSAGSIIFSAGIVWQAVQQNSAEISTLKTSRDDSIDRLARIETKLDLVLGGNQEILREN</sequence>
<organism evidence="2 3">
    <name type="scientific">Altericroceibacterium endophyticum</name>
    <dbReference type="NCBI Taxonomy" id="1808508"/>
    <lineage>
        <taxon>Bacteria</taxon>
        <taxon>Pseudomonadati</taxon>
        <taxon>Pseudomonadota</taxon>
        <taxon>Alphaproteobacteria</taxon>
        <taxon>Sphingomonadales</taxon>
        <taxon>Erythrobacteraceae</taxon>
        <taxon>Altericroceibacterium</taxon>
    </lineage>
</organism>
<dbReference type="EMBL" id="WTYT01000004">
    <property type="protein sequence ID" value="MXO66248.1"/>
    <property type="molecule type" value="Genomic_DNA"/>
</dbReference>
<dbReference type="AlphaFoldDB" id="A0A6I4T6F0"/>
<proteinExistence type="predicted"/>
<accession>A0A6I4T6F0</accession>
<feature type="transmembrane region" description="Helical" evidence="1">
    <location>
        <begin position="15"/>
        <end position="36"/>
    </location>
</feature>
<protein>
    <submittedName>
        <fullName evidence="2">Uncharacterized protein</fullName>
    </submittedName>
</protein>
<comment type="caution">
    <text evidence="2">The sequence shown here is derived from an EMBL/GenBank/DDBJ whole genome shotgun (WGS) entry which is preliminary data.</text>
</comment>